<dbReference type="Gene3D" id="1.10.10.60">
    <property type="entry name" value="Homeodomain-like"/>
    <property type="match status" value="1"/>
</dbReference>
<dbReference type="PANTHER" id="PTHR30055">
    <property type="entry name" value="HTH-TYPE TRANSCRIPTIONAL REGULATOR RUTR"/>
    <property type="match status" value="1"/>
</dbReference>
<evidence type="ECO:0000256" key="1">
    <source>
        <dbReference type="ARBA" id="ARBA00023125"/>
    </source>
</evidence>
<accession>A0ABP5XCG6</accession>
<dbReference type="SUPFAM" id="SSF46689">
    <property type="entry name" value="Homeodomain-like"/>
    <property type="match status" value="1"/>
</dbReference>
<evidence type="ECO:0000259" key="4">
    <source>
        <dbReference type="PROSITE" id="PS50977"/>
    </source>
</evidence>
<dbReference type="InterPro" id="IPR009057">
    <property type="entry name" value="Homeodomain-like_sf"/>
</dbReference>
<keyword evidence="6" id="KW-1185">Reference proteome</keyword>
<dbReference type="Gene3D" id="1.10.357.10">
    <property type="entry name" value="Tetracycline Repressor, domain 2"/>
    <property type="match status" value="1"/>
</dbReference>
<dbReference type="EMBL" id="BAAARW010000039">
    <property type="protein sequence ID" value="GAA2452206.1"/>
    <property type="molecule type" value="Genomic_DNA"/>
</dbReference>
<dbReference type="PROSITE" id="PS50977">
    <property type="entry name" value="HTH_TETR_2"/>
    <property type="match status" value="1"/>
</dbReference>
<protein>
    <submittedName>
        <fullName evidence="5">TetR/AcrR family transcriptional regulator</fullName>
    </submittedName>
</protein>
<dbReference type="InterPro" id="IPR036271">
    <property type="entry name" value="Tet_transcr_reg_TetR-rel_C_sf"/>
</dbReference>
<reference evidence="6" key="1">
    <citation type="journal article" date="2019" name="Int. J. Syst. Evol. Microbiol.">
        <title>The Global Catalogue of Microorganisms (GCM) 10K type strain sequencing project: providing services to taxonomists for standard genome sequencing and annotation.</title>
        <authorList>
            <consortium name="The Broad Institute Genomics Platform"/>
            <consortium name="The Broad Institute Genome Sequencing Center for Infectious Disease"/>
            <person name="Wu L."/>
            <person name="Ma J."/>
        </authorList>
    </citation>
    <scope>NUCLEOTIDE SEQUENCE [LARGE SCALE GENOMIC DNA]</scope>
    <source>
        <strain evidence="6">JCM 3325</strain>
    </source>
</reference>
<evidence type="ECO:0000256" key="3">
    <source>
        <dbReference type="SAM" id="MobiDB-lite"/>
    </source>
</evidence>
<dbReference type="Proteomes" id="UP001501231">
    <property type="component" value="Unassembled WGS sequence"/>
</dbReference>
<keyword evidence="1 2" id="KW-0238">DNA-binding</keyword>
<evidence type="ECO:0000313" key="6">
    <source>
        <dbReference type="Proteomes" id="UP001501231"/>
    </source>
</evidence>
<proteinExistence type="predicted"/>
<dbReference type="InterPro" id="IPR050109">
    <property type="entry name" value="HTH-type_TetR-like_transc_reg"/>
</dbReference>
<dbReference type="RefSeq" id="WP_344596861.1">
    <property type="nucleotide sequence ID" value="NZ_BAAARW010000039.1"/>
</dbReference>
<name>A0ABP5XCG6_9ACTN</name>
<feature type="domain" description="HTH tetR-type" evidence="4">
    <location>
        <begin position="19"/>
        <end position="79"/>
    </location>
</feature>
<feature type="DNA-binding region" description="H-T-H motif" evidence="2">
    <location>
        <begin position="42"/>
        <end position="61"/>
    </location>
</feature>
<dbReference type="InterPro" id="IPR039536">
    <property type="entry name" value="TetR_C_Proteobacteria"/>
</dbReference>
<dbReference type="PRINTS" id="PR00455">
    <property type="entry name" value="HTHTETR"/>
</dbReference>
<comment type="caution">
    <text evidence="5">The sequence shown here is derived from an EMBL/GenBank/DDBJ whole genome shotgun (WGS) entry which is preliminary data.</text>
</comment>
<feature type="region of interest" description="Disordered" evidence="3">
    <location>
        <begin position="1"/>
        <end position="20"/>
    </location>
</feature>
<dbReference type="Pfam" id="PF14246">
    <property type="entry name" value="TetR_C_7"/>
    <property type="match status" value="1"/>
</dbReference>
<feature type="compositionally biased region" description="Basic and acidic residues" evidence="3">
    <location>
        <begin position="8"/>
        <end position="20"/>
    </location>
</feature>
<sequence length="222" mass="23816">MSAGDIAATREERRPRGRLDKRQAIMDAGLRVFAREGYERASVDAIAAEAGVAKPTIYNHLGGKENLFREVMLGLARAANAKFLAALESFPSDPSGPAELREQLLAVAPRLVDCYHEPESWARQRLLYAESGRFPDLFPAVLAAGTGQGLEVLAGRLARLANAGHLEIADPVRAAGQFLALLTHELPGLSQLGERPIGDDVLAGVIEAGIDTFLRAFSPRPA</sequence>
<gene>
    <name evidence="5" type="ORF">GCM10010191_83090</name>
</gene>
<dbReference type="Pfam" id="PF00440">
    <property type="entry name" value="TetR_N"/>
    <property type="match status" value="1"/>
</dbReference>
<dbReference type="InterPro" id="IPR001647">
    <property type="entry name" value="HTH_TetR"/>
</dbReference>
<dbReference type="SUPFAM" id="SSF48498">
    <property type="entry name" value="Tetracyclin repressor-like, C-terminal domain"/>
    <property type="match status" value="1"/>
</dbReference>
<organism evidence="5 6">
    <name type="scientific">Actinomadura vinacea</name>
    <dbReference type="NCBI Taxonomy" id="115336"/>
    <lineage>
        <taxon>Bacteria</taxon>
        <taxon>Bacillati</taxon>
        <taxon>Actinomycetota</taxon>
        <taxon>Actinomycetes</taxon>
        <taxon>Streptosporangiales</taxon>
        <taxon>Thermomonosporaceae</taxon>
        <taxon>Actinomadura</taxon>
    </lineage>
</organism>
<evidence type="ECO:0000313" key="5">
    <source>
        <dbReference type="EMBL" id="GAA2452206.1"/>
    </source>
</evidence>
<dbReference type="PANTHER" id="PTHR30055:SF146">
    <property type="entry name" value="HTH-TYPE TRANSCRIPTIONAL DUAL REGULATOR CECR"/>
    <property type="match status" value="1"/>
</dbReference>
<evidence type="ECO:0000256" key="2">
    <source>
        <dbReference type="PROSITE-ProRule" id="PRU00335"/>
    </source>
</evidence>